<evidence type="ECO:0000256" key="2">
    <source>
        <dbReference type="ARBA" id="ARBA00022705"/>
    </source>
</evidence>
<dbReference type="InterPro" id="IPR020591">
    <property type="entry name" value="Chromosome_initiator_DnaA-like"/>
</dbReference>
<keyword evidence="6 7" id="KW-0238">DNA-binding</keyword>
<keyword evidence="2 7" id="KW-0235">DNA replication</keyword>
<dbReference type="SUPFAM" id="SSF52540">
    <property type="entry name" value="P-loop containing nucleoside triphosphate hydrolases"/>
    <property type="match status" value="1"/>
</dbReference>
<protein>
    <recommendedName>
        <fullName evidence="7">Chromosomal replication initiator protein DnaA</fullName>
    </recommendedName>
</protein>
<comment type="function">
    <text evidence="7">Plays an essential role in the initiation and regulation of chromosomal replication. ATP-DnaA binds to the origin of replication (oriC) to initiate formation of the DNA replication initiation complex once per cell cycle. Binds the DnaA box (a 9 base pair repeat at the origin) and separates the double-stranded (ds)DNA. Forms a right-handed helical filament on oriC DNA; dsDNA binds to the exterior of the filament while single-stranded (ss)DNA is stabiized in the filament's interior. The ATP-DnaA-oriC complex binds and stabilizes one strand of the AT-rich DNA unwinding element (DUE), permitting loading of DNA polymerase. After initiation quickly degrades to an ADP-DnaA complex that is not apt for DNA replication. Binds acidic phospholipids.</text>
</comment>
<keyword evidence="3 7" id="KW-0547">Nucleotide-binding</keyword>
<dbReference type="InterPro" id="IPR010921">
    <property type="entry name" value="Trp_repressor/repl_initiator"/>
</dbReference>
<evidence type="ECO:0000256" key="7">
    <source>
        <dbReference type="RuleBase" id="RU000577"/>
    </source>
</evidence>
<dbReference type="RefSeq" id="WP_118230069.1">
    <property type="nucleotide sequence ID" value="NZ_DBFBQU010000077.1"/>
</dbReference>
<evidence type="ECO:0000256" key="3">
    <source>
        <dbReference type="ARBA" id="ARBA00022741"/>
    </source>
</evidence>
<dbReference type="GO" id="GO:0006275">
    <property type="term" value="P:regulation of DNA replication"/>
    <property type="evidence" value="ECO:0007669"/>
    <property type="project" value="InterPro"/>
</dbReference>
<dbReference type="Gene3D" id="3.40.50.300">
    <property type="entry name" value="P-loop containing nucleotide triphosphate hydrolases"/>
    <property type="match status" value="1"/>
</dbReference>
<sequence>MQEQWAKISENLKKMLDSGVFKVWIAPLHATVGVDSLQLTAPSAFVAHWLEHKMLPALQQAAAPVLGLDPAAIAVKVGVATDRRAREADPAPSRPAIVTDAGAAPRLKESAAPTARVSRRAEQAPLPLPLPAYRPAPALWRYSFADLVVGPPNHMAVAAAQDMSQRGGCVQTLFVSSASGLGKTHLAQAVGRAIADQGEAARVGYFTAEEFATRFVCSLKSHDVEGFKSRFRNLDMLLLEDVHFFQGKEKMQDMALAVVKNLQARGGRVIFTSSFSPRELQHVDSQLVSHFCSGILTDMGRPTEEMRRHILERKARSFQVLLPDPVCQLLASRLNGDVRQLESCLNSLVFKARLLNCGLNVDLAMEVLSQYASVCCEPDFPTILRLVCQSYGLNERQLASRSRRKECVQGRNLVYYLARKHTSLTLEQIGEKFNRRHSTVIKGITSVERELSKESSLGRQMARAVQLIERNAGLSAVQ</sequence>
<dbReference type="Pfam" id="PF11638">
    <property type="entry name" value="DnaA_N"/>
    <property type="match status" value="1"/>
</dbReference>
<accession>A0A6H3FAJ6</accession>
<dbReference type="Gene3D" id="1.10.1750.10">
    <property type="match status" value="1"/>
</dbReference>
<dbReference type="PANTHER" id="PTHR30050">
    <property type="entry name" value="CHROMOSOMAL REPLICATION INITIATOR PROTEIN DNAA"/>
    <property type="match status" value="1"/>
</dbReference>
<dbReference type="InterPro" id="IPR018312">
    <property type="entry name" value="Chromosome_initiator_DnaA_CS"/>
</dbReference>
<dbReference type="PROSITE" id="PS01008">
    <property type="entry name" value="DNAA"/>
    <property type="match status" value="1"/>
</dbReference>
<reference evidence="11 12" key="1">
    <citation type="submission" date="2018-12" db="EMBL/GenBank/DDBJ databases">
        <title>First genome draft of Desulfovibrio legallis sp. nov.</title>
        <authorList>
            <person name="Ben Dhia O."/>
            <person name="Najjari A."/>
            <person name="Ferjani R."/>
            <person name="Fhoula I."/>
            <person name="Fardeau M.-L."/>
            <person name="Boudabbous A."/>
            <person name="Ouzari H.I."/>
        </authorList>
    </citation>
    <scope>NUCLEOTIDE SEQUENCE [LARGE SCALE GENOMIC DNA]</scope>
    <source>
        <strain evidence="11 12">H1T</strain>
    </source>
</reference>
<dbReference type="Gene3D" id="3.30.300.180">
    <property type="match status" value="1"/>
</dbReference>
<evidence type="ECO:0000256" key="9">
    <source>
        <dbReference type="SAM" id="MobiDB-lite"/>
    </source>
</evidence>
<keyword evidence="4 7" id="KW-0067">ATP-binding</keyword>
<dbReference type="GO" id="GO:0006270">
    <property type="term" value="P:DNA replication initiation"/>
    <property type="evidence" value="ECO:0007669"/>
    <property type="project" value="InterPro"/>
</dbReference>
<dbReference type="GO" id="GO:0008289">
    <property type="term" value="F:lipid binding"/>
    <property type="evidence" value="ECO:0007669"/>
    <property type="project" value="UniProtKB-KW"/>
</dbReference>
<gene>
    <name evidence="11" type="ORF">EB812_08375</name>
</gene>
<dbReference type="Proteomes" id="UP000292919">
    <property type="component" value="Unassembled WGS sequence"/>
</dbReference>
<evidence type="ECO:0000256" key="8">
    <source>
        <dbReference type="RuleBase" id="RU004227"/>
    </source>
</evidence>
<evidence type="ECO:0000313" key="12">
    <source>
        <dbReference type="Proteomes" id="UP000292919"/>
    </source>
</evidence>
<keyword evidence="1" id="KW-0963">Cytoplasm</keyword>
<name>A0A6H3FAJ6_9BACT</name>
<keyword evidence="12" id="KW-1185">Reference proteome</keyword>
<comment type="similarity">
    <text evidence="8">Belongs to the DnaA family.</text>
</comment>
<dbReference type="AlphaFoldDB" id="A0A6H3FAJ6"/>
<dbReference type="Pfam" id="PF00308">
    <property type="entry name" value="Bac_DnaA"/>
    <property type="match status" value="1"/>
</dbReference>
<dbReference type="InterPro" id="IPR027417">
    <property type="entry name" value="P-loop_NTPase"/>
</dbReference>
<evidence type="ECO:0000256" key="4">
    <source>
        <dbReference type="ARBA" id="ARBA00022840"/>
    </source>
</evidence>
<dbReference type="InterPro" id="IPR038454">
    <property type="entry name" value="DnaA_N_sf"/>
</dbReference>
<dbReference type="SMART" id="SM00760">
    <property type="entry name" value="Bac_DnaA_C"/>
    <property type="match status" value="1"/>
</dbReference>
<dbReference type="InterPro" id="IPR013317">
    <property type="entry name" value="DnaA_dom"/>
</dbReference>
<feature type="region of interest" description="Disordered" evidence="9">
    <location>
        <begin position="85"/>
        <end position="120"/>
    </location>
</feature>
<dbReference type="Pfam" id="PF08299">
    <property type="entry name" value="Bac_DnaA_C"/>
    <property type="match status" value="1"/>
</dbReference>
<evidence type="ECO:0000313" key="11">
    <source>
        <dbReference type="EMBL" id="TBH79344.1"/>
    </source>
</evidence>
<dbReference type="InterPro" id="IPR024633">
    <property type="entry name" value="DnaA_N_dom"/>
</dbReference>
<dbReference type="PRINTS" id="PR00051">
    <property type="entry name" value="DNAA"/>
</dbReference>
<keyword evidence="5" id="KW-0446">Lipid-binding</keyword>
<evidence type="ECO:0000256" key="6">
    <source>
        <dbReference type="ARBA" id="ARBA00023125"/>
    </source>
</evidence>
<evidence type="ECO:0000256" key="5">
    <source>
        <dbReference type="ARBA" id="ARBA00023121"/>
    </source>
</evidence>
<proteinExistence type="inferred from homology"/>
<organism evidence="11 12">
    <name type="scientific">Desulfovibrio legallii</name>
    <dbReference type="NCBI Taxonomy" id="571438"/>
    <lineage>
        <taxon>Bacteria</taxon>
        <taxon>Pseudomonadati</taxon>
        <taxon>Thermodesulfobacteriota</taxon>
        <taxon>Desulfovibrionia</taxon>
        <taxon>Desulfovibrionales</taxon>
        <taxon>Desulfovibrionaceae</taxon>
        <taxon>Desulfovibrio</taxon>
    </lineage>
</organism>
<dbReference type="PANTHER" id="PTHR30050:SF2">
    <property type="entry name" value="CHROMOSOMAL REPLICATION INITIATOR PROTEIN DNAA"/>
    <property type="match status" value="1"/>
</dbReference>
<evidence type="ECO:0000259" key="10">
    <source>
        <dbReference type="SMART" id="SM00760"/>
    </source>
</evidence>
<dbReference type="GO" id="GO:0005886">
    <property type="term" value="C:plasma membrane"/>
    <property type="evidence" value="ECO:0007669"/>
    <property type="project" value="TreeGrafter"/>
</dbReference>
<dbReference type="GO" id="GO:0005524">
    <property type="term" value="F:ATP binding"/>
    <property type="evidence" value="ECO:0007669"/>
    <property type="project" value="UniProtKB-KW"/>
</dbReference>
<evidence type="ECO:0000256" key="1">
    <source>
        <dbReference type="ARBA" id="ARBA00022490"/>
    </source>
</evidence>
<dbReference type="GO" id="GO:0003688">
    <property type="term" value="F:DNA replication origin binding"/>
    <property type="evidence" value="ECO:0007669"/>
    <property type="project" value="InterPro"/>
</dbReference>
<dbReference type="SUPFAM" id="SSF48295">
    <property type="entry name" value="TrpR-like"/>
    <property type="match status" value="1"/>
</dbReference>
<dbReference type="EMBL" id="SIXC01000009">
    <property type="protein sequence ID" value="TBH79344.1"/>
    <property type="molecule type" value="Genomic_DNA"/>
</dbReference>
<dbReference type="CDD" id="cd06571">
    <property type="entry name" value="Bac_DnaA_C"/>
    <property type="match status" value="1"/>
</dbReference>
<dbReference type="InterPro" id="IPR013159">
    <property type="entry name" value="DnaA_C"/>
</dbReference>
<comment type="caution">
    <text evidence="11">The sequence shown here is derived from an EMBL/GenBank/DDBJ whole genome shotgun (WGS) entry which is preliminary data.</text>
</comment>
<dbReference type="Gene3D" id="1.10.8.60">
    <property type="match status" value="1"/>
</dbReference>
<feature type="domain" description="Chromosomal replication initiator DnaA C-terminal" evidence="10">
    <location>
        <begin position="379"/>
        <end position="447"/>
    </location>
</feature>